<dbReference type="EMBL" id="AYRZ02000008">
    <property type="protein sequence ID" value="PHT75010.1"/>
    <property type="molecule type" value="Genomic_DNA"/>
</dbReference>
<name>A0A2G2YZ21_CAPAN</name>
<evidence type="ECO:0000256" key="1">
    <source>
        <dbReference type="SAM" id="MobiDB-lite"/>
    </source>
</evidence>
<accession>A0A2G2YZ21</accession>
<keyword evidence="3" id="KW-1185">Reference proteome</keyword>
<proteinExistence type="predicted"/>
<protein>
    <submittedName>
        <fullName evidence="2">Uncharacterized protein</fullName>
    </submittedName>
</protein>
<evidence type="ECO:0000313" key="3">
    <source>
        <dbReference type="Proteomes" id="UP000222542"/>
    </source>
</evidence>
<dbReference type="STRING" id="4072.A0A2G2YZ21"/>
<organism evidence="2 3">
    <name type="scientific">Capsicum annuum</name>
    <name type="common">Capsicum pepper</name>
    <dbReference type="NCBI Taxonomy" id="4072"/>
    <lineage>
        <taxon>Eukaryota</taxon>
        <taxon>Viridiplantae</taxon>
        <taxon>Streptophyta</taxon>
        <taxon>Embryophyta</taxon>
        <taxon>Tracheophyta</taxon>
        <taxon>Spermatophyta</taxon>
        <taxon>Magnoliopsida</taxon>
        <taxon>eudicotyledons</taxon>
        <taxon>Gunneridae</taxon>
        <taxon>Pentapetalae</taxon>
        <taxon>asterids</taxon>
        <taxon>lamiids</taxon>
        <taxon>Solanales</taxon>
        <taxon>Solanaceae</taxon>
        <taxon>Solanoideae</taxon>
        <taxon>Capsiceae</taxon>
        <taxon>Capsicum</taxon>
    </lineage>
</organism>
<dbReference type="Gramene" id="PHT75010">
    <property type="protein sequence ID" value="PHT75010"/>
    <property type="gene ID" value="T459_22287"/>
</dbReference>
<comment type="caution">
    <text evidence="2">The sequence shown here is derived from an EMBL/GenBank/DDBJ whole genome shotgun (WGS) entry which is preliminary data.</text>
</comment>
<reference evidence="2 3" key="1">
    <citation type="journal article" date="2014" name="Nat. Genet.">
        <title>Genome sequence of the hot pepper provides insights into the evolution of pungency in Capsicum species.</title>
        <authorList>
            <person name="Kim S."/>
            <person name="Park M."/>
            <person name="Yeom S.I."/>
            <person name="Kim Y.M."/>
            <person name="Lee J.M."/>
            <person name="Lee H.A."/>
            <person name="Seo E."/>
            <person name="Choi J."/>
            <person name="Cheong K."/>
            <person name="Kim K.T."/>
            <person name="Jung K."/>
            <person name="Lee G.W."/>
            <person name="Oh S.K."/>
            <person name="Bae C."/>
            <person name="Kim S.B."/>
            <person name="Lee H.Y."/>
            <person name="Kim S.Y."/>
            <person name="Kim M.S."/>
            <person name="Kang B.C."/>
            <person name="Jo Y.D."/>
            <person name="Yang H.B."/>
            <person name="Jeong H.J."/>
            <person name="Kang W.H."/>
            <person name="Kwon J.K."/>
            <person name="Shin C."/>
            <person name="Lim J.Y."/>
            <person name="Park J.H."/>
            <person name="Huh J.H."/>
            <person name="Kim J.S."/>
            <person name="Kim B.D."/>
            <person name="Cohen O."/>
            <person name="Paran I."/>
            <person name="Suh M.C."/>
            <person name="Lee S.B."/>
            <person name="Kim Y.K."/>
            <person name="Shin Y."/>
            <person name="Noh S.J."/>
            <person name="Park J."/>
            <person name="Seo Y.S."/>
            <person name="Kwon S.Y."/>
            <person name="Kim H.A."/>
            <person name="Park J.M."/>
            <person name="Kim H.J."/>
            <person name="Choi S.B."/>
            <person name="Bosland P.W."/>
            <person name="Reeves G."/>
            <person name="Jo S.H."/>
            <person name="Lee B.W."/>
            <person name="Cho H.T."/>
            <person name="Choi H.S."/>
            <person name="Lee M.S."/>
            <person name="Yu Y."/>
            <person name="Do Choi Y."/>
            <person name="Park B.S."/>
            <person name="van Deynze A."/>
            <person name="Ashrafi H."/>
            <person name="Hill T."/>
            <person name="Kim W.T."/>
            <person name="Pai H.S."/>
            <person name="Ahn H.K."/>
            <person name="Yeam I."/>
            <person name="Giovannoni J.J."/>
            <person name="Rose J.K."/>
            <person name="Sorensen I."/>
            <person name="Lee S.J."/>
            <person name="Kim R.W."/>
            <person name="Choi I.Y."/>
            <person name="Choi B.S."/>
            <person name="Lim J.S."/>
            <person name="Lee Y.H."/>
            <person name="Choi D."/>
        </authorList>
    </citation>
    <scope>NUCLEOTIDE SEQUENCE [LARGE SCALE GENOMIC DNA]</scope>
    <source>
        <strain evidence="3">cv. CM334</strain>
    </source>
</reference>
<evidence type="ECO:0000313" key="2">
    <source>
        <dbReference type="EMBL" id="PHT75010.1"/>
    </source>
</evidence>
<dbReference type="Proteomes" id="UP000222542">
    <property type="component" value="Unassembled WGS sequence"/>
</dbReference>
<reference evidence="2 3" key="2">
    <citation type="journal article" date="2017" name="Genome Biol.">
        <title>New reference genome sequences of hot pepper reveal the massive evolution of plant disease-resistance genes by retroduplication.</title>
        <authorList>
            <person name="Kim S."/>
            <person name="Park J."/>
            <person name="Yeom S.I."/>
            <person name="Kim Y.M."/>
            <person name="Seo E."/>
            <person name="Kim K.T."/>
            <person name="Kim M.S."/>
            <person name="Lee J.M."/>
            <person name="Cheong K."/>
            <person name="Shin H.S."/>
            <person name="Kim S.B."/>
            <person name="Han K."/>
            <person name="Lee J."/>
            <person name="Park M."/>
            <person name="Lee H.A."/>
            <person name="Lee H.Y."/>
            <person name="Lee Y."/>
            <person name="Oh S."/>
            <person name="Lee J.H."/>
            <person name="Choi E."/>
            <person name="Choi E."/>
            <person name="Lee S.E."/>
            <person name="Jeon J."/>
            <person name="Kim H."/>
            <person name="Choi G."/>
            <person name="Song H."/>
            <person name="Lee J."/>
            <person name="Lee S.C."/>
            <person name="Kwon J.K."/>
            <person name="Lee H.Y."/>
            <person name="Koo N."/>
            <person name="Hong Y."/>
            <person name="Kim R.W."/>
            <person name="Kang W.H."/>
            <person name="Huh J.H."/>
            <person name="Kang B.C."/>
            <person name="Yang T.J."/>
            <person name="Lee Y.H."/>
            <person name="Bennetzen J.L."/>
            <person name="Choi D."/>
        </authorList>
    </citation>
    <scope>NUCLEOTIDE SEQUENCE [LARGE SCALE GENOMIC DNA]</scope>
    <source>
        <strain evidence="3">cv. CM334</strain>
    </source>
</reference>
<sequence length="95" mass="10504">MDISAIPPGFESLAPFTLKKMENNRLMINQSSPVSELKSHRSQVETNIEGNEDGKKMKSLRHKPGVNCGKYEKSSEDESGSDQNSSVRPLLELLG</sequence>
<dbReference type="AlphaFoldDB" id="A0A2G2YZ21"/>
<gene>
    <name evidence="2" type="ORF">T459_22287</name>
</gene>
<feature type="region of interest" description="Disordered" evidence="1">
    <location>
        <begin position="31"/>
        <end position="95"/>
    </location>
</feature>